<dbReference type="InterPro" id="IPR005467">
    <property type="entry name" value="His_kinase_dom"/>
</dbReference>
<evidence type="ECO:0000259" key="9">
    <source>
        <dbReference type="PROSITE" id="PS50109"/>
    </source>
</evidence>
<dbReference type="PRINTS" id="PR00344">
    <property type="entry name" value="BCTRLSENSOR"/>
</dbReference>
<accession>A0A2N1IMG0</accession>
<dbReference type="InterPro" id="IPR004358">
    <property type="entry name" value="Sig_transdc_His_kin-like_C"/>
</dbReference>
<comment type="caution">
    <text evidence="10">The sequence shown here is derived from an EMBL/GenBank/DDBJ whole genome shotgun (WGS) entry which is preliminary data.</text>
</comment>
<dbReference type="AlphaFoldDB" id="A0A2N1IMG0"/>
<dbReference type="GO" id="GO:0000155">
    <property type="term" value="F:phosphorelay sensor kinase activity"/>
    <property type="evidence" value="ECO:0007669"/>
    <property type="project" value="InterPro"/>
</dbReference>
<dbReference type="EMBL" id="PJCG01000052">
    <property type="protein sequence ID" value="PKI19454.1"/>
    <property type="molecule type" value="Genomic_DNA"/>
</dbReference>
<gene>
    <name evidence="10" type="ORF">CXB65_20500</name>
</gene>
<feature type="domain" description="Histidine kinase" evidence="9">
    <location>
        <begin position="50"/>
        <end position="177"/>
    </location>
</feature>
<evidence type="ECO:0000256" key="6">
    <source>
        <dbReference type="ARBA" id="ARBA00022777"/>
    </source>
</evidence>
<dbReference type="SMART" id="SM00387">
    <property type="entry name" value="HATPase_c"/>
    <property type="match status" value="1"/>
</dbReference>
<keyword evidence="5" id="KW-0547">Nucleotide-binding</keyword>
<evidence type="ECO:0000313" key="11">
    <source>
        <dbReference type="Proteomes" id="UP000233399"/>
    </source>
</evidence>
<keyword evidence="4" id="KW-0808">Transferase</keyword>
<dbReference type="EC" id="2.7.13.3" evidence="2"/>
<dbReference type="PANTHER" id="PTHR43065:SF10">
    <property type="entry name" value="PEROXIDE STRESS-ACTIVATED HISTIDINE KINASE MAK3"/>
    <property type="match status" value="1"/>
</dbReference>
<evidence type="ECO:0000256" key="5">
    <source>
        <dbReference type="ARBA" id="ARBA00022741"/>
    </source>
</evidence>
<dbReference type="PANTHER" id="PTHR43065">
    <property type="entry name" value="SENSOR HISTIDINE KINASE"/>
    <property type="match status" value="1"/>
</dbReference>
<dbReference type="Proteomes" id="UP000233399">
    <property type="component" value="Unassembled WGS sequence"/>
</dbReference>
<dbReference type="GO" id="GO:0005524">
    <property type="term" value="F:ATP binding"/>
    <property type="evidence" value="ECO:0007669"/>
    <property type="project" value="UniProtKB-KW"/>
</dbReference>
<comment type="catalytic activity">
    <reaction evidence="1">
        <text>ATP + protein L-histidine = ADP + protein N-phospho-L-histidine.</text>
        <dbReference type="EC" id="2.7.13.3"/>
    </reaction>
</comment>
<keyword evidence="8" id="KW-0902">Two-component regulatory system</keyword>
<dbReference type="Pfam" id="PF02518">
    <property type="entry name" value="HATPase_c"/>
    <property type="match status" value="1"/>
</dbReference>
<dbReference type="InterPro" id="IPR036890">
    <property type="entry name" value="HATPase_C_sf"/>
</dbReference>
<dbReference type="SUPFAM" id="SSF55874">
    <property type="entry name" value="ATPase domain of HSP90 chaperone/DNA topoisomerase II/histidine kinase"/>
    <property type="match status" value="1"/>
</dbReference>
<dbReference type="PROSITE" id="PS50109">
    <property type="entry name" value="HIS_KIN"/>
    <property type="match status" value="1"/>
</dbReference>
<name>A0A2N1IMG0_9PSED</name>
<dbReference type="InterPro" id="IPR003594">
    <property type="entry name" value="HATPase_dom"/>
</dbReference>
<sequence length="182" mass="19291">MGQLAASIAHEVNQPITATVTNANAAVRWLSAKPPALDEVGLGLIIKDADRAAQVHTTLAEGLPQVLVDRVELQQVLLNLILNALEAMIEVEGVRKLQISTALDQEGVRVTVADSGPGFAVENVEQVFEPFYTTKATGLGMGLSICRSIIDSHGGRFWASPKQSPGAQVQFTLPALLVDSGQ</sequence>
<protein>
    <recommendedName>
        <fullName evidence="2">histidine kinase</fullName>
        <ecNumber evidence="2">2.7.13.3</ecNumber>
    </recommendedName>
</protein>
<evidence type="ECO:0000256" key="2">
    <source>
        <dbReference type="ARBA" id="ARBA00012438"/>
    </source>
</evidence>
<evidence type="ECO:0000313" key="10">
    <source>
        <dbReference type="EMBL" id="PKI19454.1"/>
    </source>
</evidence>
<organism evidence="10 11">
    <name type="scientific">Pseudomonas monteilii</name>
    <dbReference type="NCBI Taxonomy" id="76759"/>
    <lineage>
        <taxon>Bacteria</taxon>
        <taxon>Pseudomonadati</taxon>
        <taxon>Pseudomonadota</taxon>
        <taxon>Gammaproteobacteria</taxon>
        <taxon>Pseudomonadales</taxon>
        <taxon>Pseudomonadaceae</taxon>
        <taxon>Pseudomonas</taxon>
    </lineage>
</organism>
<dbReference type="Gene3D" id="3.30.565.10">
    <property type="entry name" value="Histidine kinase-like ATPase, C-terminal domain"/>
    <property type="match status" value="1"/>
</dbReference>
<dbReference type="InterPro" id="IPR003661">
    <property type="entry name" value="HisK_dim/P_dom"/>
</dbReference>
<keyword evidence="7" id="KW-0067">ATP-binding</keyword>
<evidence type="ECO:0000256" key="3">
    <source>
        <dbReference type="ARBA" id="ARBA00022553"/>
    </source>
</evidence>
<dbReference type="CDD" id="cd00082">
    <property type="entry name" value="HisKA"/>
    <property type="match status" value="1"/>
</dbReference>
<reference evidence="10 11" key="1">
    <citation type="submission" date="2017-12" db="EMBL/GenBank/DDBJ databases">
        <title>Isolation and characterization of an aerobic denitrifying Pseudomonas monteilii CY06 from aquaculture ponds.</title>
        <authorList>
            <person name="Ma Q."/>
            <person name="Cai Y."/>
            <person name="He Z."/>
        </authorList>
    </citation>
    <scope>NUCLEOTIDE SEQUENCE [LARGE SCALE GENOMIC DNA]</scope>
    <source>
        <strain evidence="10 11">CY06</strain>
    </source>
</reference>
<evidence type="ECO:0000256" key="7">
    <source>
        <dbReference type="ARBA" id="ARBA00022840"/>
    </source>
</evidence>
<keyword evidence="3" id="KW-0597">Phosphoprotein</keyword>
<evidence type="ECO:0000256" key="1">
    <source>
        <dbReference type="ARBA" id="ARBA00000085"/>
    </source>
</evidence>
<proteinExistence type="predicted"/>
<evidence type="ECO:0000256" key="8">
    <source>
        <dbReference type="ARBA" id="ARBA00023012"/>
    </source>
</evidence>
<dbReference type="SUPFAM" id="SSF47384">
    <property type="entry name" value="Homodimeric domain of signal transducing histidine kinase"/>
    <property type="match status" value="1"/>
</dbReference>
<keyword evidence="6 10" id="KW-0418">Kinase</keyword>
<evidence type="ECO:0000256" key="4">
    <source>
        <dbReference type="ARBA" id="ARBA00022679"/>
    </source>
</evidence>
<dbReference type="InterPro" id="IPR036097">
    <property type="entry name" value="HisK_dim/P_sf"/>
</dbReference>